<protein>
    <submittedName>
        <fullName evidence="1">Uncharacterized protein</fullName>
    </submittedName>
</protein>
<dbReference type="GeneID" id="93168700"/>
<dbReference type="KEGG" id="bmk:DM80_5839"/>
<dbReference type="RefSeq" id="WP_038442108.1">
    <property type="nucleotide sequence ID" value="NZ_CADFDE010000013.1"/>
</dbReference>
<comment type="caution">
    <text evidence="1">The sequence shown here is derived from an EMBL/GenBank/DDBJ whole genome shotgun (WGS) entry which is preliminary data.</text>
</comment>
<dbReference type="EMBL" id="PVGH01000029">
    <property type="protein sequence ID" value="PRF64422.1"/>
    <property type="molecule type" value="Genomic_DNA"/>
</dbReference>
<name>A0A228EAI2_9BURK</name>
<reference evidence="1 2" key="1">
    <citation type="submission" date="2018-03" db="EMBL/GenBank/DDBJ databases">
        <authorList>
            <person name="Keele B.F."/>
        </authorList>
    </citation>
    <scope>NUCLEOTIDE SEQUENCE [LARGE SCALE GENOMIC DNA]</scope>
    <source>
        <strain evidence="1 2">AU19729</strain>
    </source>
</reference>
<accession>A0A228EAI2</accession>
<sequence length="167" mass="18040">MKKPLITIAALLVAAHAIASNDDQPIVAITWAKDGQPLVVGSHRFVDSTGALVPFAATMQQRFPYSTCTLEGSQPTYQSKQLAIGRTLILEPQRTPRGTIHLDIQAEDTAVRTVKTTDHGTCRSMSPVTDALSLTSLPVDLPAEGAITVSFPDAHYSLTLRFERDAQ</sequence>
<dbReference type="Proteomes" id="UP000238982">
    <property type="component" value="Unassembled WGS sequence"/>
</dbReference>
<evidence type="ECO:0000313" key="2">
    <source>
        <dbReference type="Proteomes" id="UP000238982"/>
    </source>
</evidence>
<evidence type="ECO:0000313" key="1">
    <source>
        <dbReference type="EMBL" id="PRF64422.1"/>
    </source>
</evidence>
<dbReference type="AlphaFoldDB" id="A0A228EAI2"/>
<gene>
    <name evidence="1" type="ORF">C6Q15_06105</name>
</gene>
<organism evidence="1 2">
    <name type="scientific">Burkholderia multivorans</name>
    <dbReference type="NCBI Taxonomy" id="87883"/>
    <lineage>
        <taxon>Bacteria</taxon>
        <taxon>Pseudomonadati</taxon>
        <taxon>Pseudomonadota</taxon>
        <taxon>Betaproteobacteria</taxon>
        <taxon>Burkholderiales</taxon>
        <taxon>Burkholderiaceae</taxon>
        <taxon>Burkholderia</taxon>
        <taxon>Burkholderia cepacia complex</taxon>
    </lineage>
</organism>
<proteinExistence type="predicted"/>